<dbReference type="PROSITE" id="PS50164">
    <property type="entry name" value="GIY_YIG"/>
    <property type="match status" value="1"/>
</dbReference>
<dbReference type="Gene3D" id="3.30.420.10">
    <property type="entry name" value="Ribonuclease H-like superfamily/Ribonuclease H"/>
    <property type="match status" value="1"/>
</dbReference>
<dbReference type="InterPro" id="IPR013520">
    <property type="entry name" value="Ribonucl_H"/>
</dbReference>
<dbReference type="Pfam" id="PF00929">
    <property type="entry name" value="RNase_T"/>
    <property type="match status" value="1"/>
</dbReference>
<dbReference type="InterPro" id="IPR012337">
    <property type="entry name" value="RNaseH-like_sf"/>
</dbReference>
<comment type="caution">
    <text evidence="2">The sequence shown here is derived from an EMBL/GenBank/DDBJ whole genome shotgun (WGS) entry which is preliminary data.</text>
</comment>
<evidence type="ECO:0000313" key="3">
    <source>
        <dbReference type="Proteomes" id="UP001501758"/>
    </source>
</evidence>
<dbReference type="SUPFAM" id="SSF53098">
    <property type="entry name" value="Ribonuclease H-like"/>
    <property type="match status" value="1"/>
</dbReference>
<accession>A0ABP3U8D8</accession>
<dbReference type="PANTHER" id="PTHR30231">
    <property type="entry name" value="DNA POLYMERASE III SUBUNIT EPSILON"/>
    <property type="match status" value="1"/>
</dbReference>
<gene>
    <name evidence="2" type="ORF">GCM10009430_29230</name>
</gene>
<keyword evidence="2" id="KW-0378">Hydrolase</keyword>
<keyword evidence="3" id="KW-1185">Reference proteome</keyword>
<dbReference type="GO" id="GO:0004527">
    <property type="term" value="F:exonuclease activity"/>
    <property type="evidence" value="ECO:0007669"/>
    <property type="project" value="UniProtKB-KW"/>
</dbReference>
<feature type="domain" description="GIY-YIG" evidence="1">
    <location>
        <begin position="201"/>
        <end position="277"/>
    </location>
</feature>
<keyword evidence="2" id="KW-0269">Exonuclease</keyword>
<dbReference type="Proteomes" id="UP001501758">
    <property type="component" value="Unassembled WGS sequence"/>
</dbReference>
<dbReference type="Pfam" id="PF01541">
    <property type="entry name" value="GIY-YIG"/>
    <property type="match status" value="1"/>
</dbReference>
<dbReference type="CDD" id="cd06127">
    <property type="entry name" value="DEDDh"/>
    <property type="match status" value="1"/>
</dbReference>
<dbReference type="InterPro" id="IPR047296">
    <property type="entry name" value="GIY-YIG_UvrC_Cho"/>
</dbReference>
<dbReference type="Gene3D" id="3.40.1440.10">
    <property type="entry name" value="GIY-YIG endonuclease"/>
    <property type="match status" value="1"/>
</dbReference>
<dbReference type="RefSeq" id="WP_343913046.1">
    <property type="nucleotide sequence ID" value="NZ_BAAAGE010000003.1"/>
</dbReference>
<evidence type="ECO:0000313" key="2">
    <source>
        <dbReference type="EMBL" id="GAA0724638.1"/>
    </source>
</evidence>
<organism evidence="2 3">
    <name type="scientific">Aquimarina litoralis</name>
    <dbReference type="NCBI Taxonomy" id="584605"/>
    <lineage>
        <taxon>Bacteria</taxon>
        <taxon>Pseudomonadati</taxon>
        <taxon>Bacteroidota</taxon>
        <taxon>Flavobacteriia</taxon>
        <taxon>Flavobacteriales</taxon>
        <taxon>Flavobacteriaceae</taxon>
        <taxon>Aquimarina</taxon>
    </lineage>
</organism>
<dbReference type="InterPro" id="IPR006054">
    <property type="entry name" value="DnaQ"/>
</dbReference>
<dbReference type="CDD" id="cd10434">
    <property type="entry name" value="GIY-YIG_UvrC_Cho"/>
    <property type="match status" value="1"/>
</dbReference>
<dbReference type="InterPro" id="IPR035901">
    <property type="entry name" value="GIY-YIG_endonuc_sf"/>
</dbReference>
<dbReference type="NCBIfam" id="TIGR00573">
    <property type="entry name" value="dnaq"/>
    <property type="match status" value="1"/>
</dbReference>
<name>A0ABP3U8D8_9FLAO</name>
<sequence>MSEKLYAVIDVETTGKGIHGNRITEICIVVLKGDTVIDKFTSLVNPECPIPPFITGLTGIDNDMVRDAPRFHEIAQRIIELTTGAIFVAHNVNFDYNVIKEEFKNLGYSFVRKKLCTVRLSRKLIPGMFSYSLGKLCSALNIPLEDRHRAEGDTDATVVLFQRILSLDPEFKVINKFLNVRSKEATLPPHLKAENIDQLPEETGIYLFKDQKGKVIYAGKAKNIKQRVVSHFYDKKNKEYALGQETYTIDFEVTGDELVALLLEAEKIRKHYPKFNKAQKKPVAPYCIMYYTNRKGVIQLAIDRSHTFDHSIEIFYTRAEAIEKLEQLCEKFQLCPRYCSLQTTTERCSHYKIKNCKGICIGDESVALYNMRAQQALSSLKRDQKSYFIKGKGRTFNEQSFVMIQDGVYRGFGYLQNDEQILNSEDFDTYLQLQKHTYHTTKIIKSYLRKHGDRNIVPI</sequence>
<reference evidence="3" key="1">
    <citation type="journal article" date="2019" name="Int. J. Syst. Evol. Microbiol.">
        <title>The Global Catalogue of Microorganisms (GCM) 10K type strain sequencing project: providing services to taxonomists for standard genome sequencing and annotation.</title>
        <authorList>
            <consortium name="The Broad Institute Genomics Platform"/>
            <consortium name="The Broad Institute Genome Sequencing Center for Infectious Disease"/>
            <person name="Wu L."/>
            <person name="Ma J."/>
        </authorList>
    </citation>
    <scope>NUCLEOTIDE SEQUENCE [LARGE SCALE GENOMIC DNA]</scope>
    <source>
        <strain evidence="3">JCM 15974</strain>
    </source>
</reference>
<protein>
    <submittedName>
        <fullName evidence="2">Exonuclease domain-containing protein</fullName>
    </submittedName>
</protein>
<dbReference type="InterPro" id="IPR036397">
    <property type="entry name" value="RNaseH_sf"/>
</dbReference>
<dbReference type="InterPro" id="IPR000305">
    <property type="entry name" value="GIY-YIG_endonuc"/>
</dbReference>
<evidence type="ECO:0000259" key="1">
    <source>
        <dbReference type="PROSITE" id="PS50164"/>
    </source>
</evidence>
<keyword evidence="2" id="KW-0540">Nuclease</keyword>
<dbReference type="SMART" id="SM00479">
    <property type="entry name" value="EXOIII"/>
    <property type="match status" value="1"/>
</dbReference>
<dbReference type="SMART" id="SM00465">
    <property type="entry name" value="GIYc"/>
    <property type="match status" value="1"/>
</dbReference>
<proteinExistence type="predicted"/>
<dbReference type="PANTHER" id="PTHR30231:SF37">
    <property type="entry name" value="EXODEOXYRIBONUCLEASE 10"/>
    <property type="match status" value="1"/>
</dbReference>
<dbReference type="EMBL" id="BAAAGE010000003">
    <property type="protein sequence ID" value="GAA0724638.1"/>
    <property type="molecule type" value="Genomic_DNA"/>
</dbReference>